<evidence type="ECO:0000313" key="2">
    <source>
        <dbReference type="Proteomes" id="UP000064912"/>
    </source>
</evidence>
<proteinExistence type="predicted"/>
<dbReference type="KEGG" id="rsu:NHU_03609"/>
<protein>
    <submittedName>
        <fullName evidence="1">Transporter, LysE family</fullName>
    </submittedName>
</protein>
<gene>
    <name evidence="1" type="ORF">NHU_03609</name>
</gene>
<accession>A0A0D6B6T8</accession>
<dbReference type="EMBL" id="AP014800">
    <property type="protein sequence ID" value="BAQ70741.1"/>
    <property type="molecule type" value="Genomic_DNA"/>
</dbReference>
<organism evidence="1 2">
    <name type="scientific">Rhodovulum sulfidophilum</name>
    <name type="common">Rhodobacter sulfidophilus</name>
    <dbReference type="NCBI Taxonomy" id="35806"/>
    <lineage>
        <taxon>Bacteria</taxon>
        <taxon>Pseudomonadati</taxon>
        <taxon>Pseudomonadota</taxon>
        <taxon>Alphaproteobacteria</taxon>
        <taxon>Rhodobacterales</taxon>
        <taxon>Paracoccaceae</taxon>
        <taxon>Rhodovulum</taxon>
    </lineage>
</organism>
<sequence>MLYAGTDLILFLTRGPVRLAITGRTLSDGSAAGVAMDDAFWPPLTIFARLRPAASAIFLTMGMLLNRQAGHDTAADRRLTRPGTPAGFLGCIAAHRPQGVPFPYGPSPGRFDLGSLGNIDIAVIPAISVKVPCLGNLALARVIDRVRKGPTSPRALRQVNRGAGAMPITVGLIIPLA</sequence>
<reference evidence="1 2" key="1">
    <citation type="submission" date="2015-02" db="EMBL/GenBank/DDBJ databases">
        <title>Genome sequene of Rhodovulum sulfidophilum DSM 2351.</title>
        <authorList>
            <person name="Nagao N."/>
        </authorList>
    </citation>
    <scope>NUCLEOTIDE SEQUENCE [LARGE SCALE GENOMIC DNA]</scope>
    <source>
        <strain evidence="1 2">DSM 2351</strain>
    </source>
</reference>
<dbReference type="Proteomes" id="UP000064912">
    <property type="component" value="Chromosome"/>
</dbReference>
<name>A0A0D6B6T8_RHOSU</name>
<evidence type="ECO:0000313" key="1">
    <source>
        <dbReference type="EMBL" id="BAQ70741.1"/>
    </source>
</evidence>
<dbReference type="PATRIC" id="fig|35806.4.peg.3707"/>
<dbReference type="AlphaFoldDB" id="A0A0D6B6T8"/>